<feature type="transmembrane region" description="Helical" evidence="1">
    <location>
        <begin position="55"/>
        <end position="77"/>
    </location>
</feature>
<protein>
    <recommendedName>
        <fullName evidence="4">Major facilitator superfamily (MFS) profile domain-containing protein</fullName>
    </recommendedName>
</protein>
<evidence type="ECO:0008006" key="4">
    <source>
        <dbReference type="Google" id="ProtNLM"/>
    </source>
</evidence>
<keyword evidence="1" id="KW-0812">Transmembrane</keyword>
<keyword evidence="1" id="KW-0472">Membrane</keyword>
<feature type="transmembrane region" description="Helical" evidence="1">
    <location>
        <begin position="322"/>
        <end position="345"/>
    </location>
</feature>
<dbReference type="PANTHER" id="PTHR11360">
    <property type="entry name" value="MONOCARBOXYLATE TRANSPORTER"/>
    <property type="match status" value="1"/>
</dbReference>
<dbReference type="InterPro" id="IPR036259">
    <property type="entry name" value="MFS_trans_sf"/>
</dbReference>
<feature type="transmembrane region" description="Helical" evidence="1">
    <location>
        <begin position="131"/>
        <end position="151"/>
    </location>
</feature>
<dbReference type="SUPFAM" id="SSF103473">
    <property type="entry name" value="MFS general substrate transporter"/>
    <property type="match status" value="1"/>
</dbReference>
<evidence type="ECO:0000256" key="1">
    <source>
        <dbReference type="SAM" id="Phobius"/>
    </source>
</evidence>
<proteinExistence type="predicted"/>
<feature type="transmembrane region" description="Helical" evidence="1">
    <location>
        <begin position="365"/>
        <end position="386"/>
    </location>
</feature>
<dbReference type="Proteomes" id="UP000481153">
    <property type="component" value="Unassembled WGS sequence"/>
</dbReference>
<dbReference type="GO" id="GO:0022857">
    <property type="term" value="F:transmembrane transporter activity"/>
    <property type="evidence" value="ECO:0007669"/>
    <property type="project" value="InterPro"/>
</dbReference>
<feature type="transmembrane region" description="Helical" evidence="1">
    <location>
        <begin position="157"/>
        <end position="181"/>
    </location>
</feature>
<evidence type="ECO:0000313" key="2">
    <source>
        <dbReference type="EMBL" id="KAF0736792.1"/>
    </source>
</evidence>
<dbReference type="InterPro" id="IPR050327">
    <property type="entry name" value="Proton-linked_MCT"/>
</dbReference>
<dbReference type="VEuPathDB" id="FungiDB:AeMF1_021787"/>
<keyword evidence="1" id="KW-1133">Transmembrane helix</keyword>
<dbReference type="PANTHER" id="PTHR11360:SF317">
    <property type="entry name" value="MAJOR FACILITATOR SUPERFAMILY (MFS) PROFILE DOMAIN-CONTAINING PROTEIN-RELATED"/>
    <property type="match status" value="1"/>
</dbReference>
<dbReference type="Gene3D" id="1.20.1250.20">
    <property type="entry name" value="MFS general substrate transporter like domains"/>
    <property type="match status" value="1"/>
</dbReference>
<dbReference type="AlphaFoldDB" id="A0A6G0X9P0"/>
<feature type="transmembrane region" description="Helical" evidence="1">
    <location>
        <begin position="222"/>
        <end position="241"/>
    </location>
</feature>
<dbReference type="InterPro" id="IPR011701">
    <property type="entry name" value="MFS"/>
</dbReference>
<dbReference type="Pfam" id="PF07690">
    <property type="entry name" value="MFS_1"/>
    <property type="match status" value="1"/>
</dbReference>
<dbReference type="VEuPathDB" id="FungiDB:AeMF1_021786"/>
<reference evidence="2 3" key="1">
    <citation type="submission" date="2019-07" db="EMBL/GenBank/DDBJ databases">
        <title>Genomics analysis of Aphanomyces spp. identifies a new class of oomycete effector associated with host adaptation.</title>
        <authorList>
            <person name="Gaulin E."/>
        </authorList>
    </citation>
    <scope>NUCLEOTIDE SEQUENCE [LARGE SCALE GENOMIC DNA]</scope>
    <source>
        <strain evidence="2 3">ATCC 201684</strain>
    </source>
</reference>
<dbReference type="EMBL" id="VJMJ01000087">
    <property type="protein sequence ID" value="KAF0736792.1"/>
    <property type="molecule type" value="Genomic_DNA"/>
</dbReference>
<feature type="transmembrane region" description="Helical" evidence="1">
    <location>
        <begin position="193"/>
        <end position="210"/>
    </location>
</feature>
<sequence>MWSRQPQQERPPSYWSVVPQEKTTAEIEAERWAFVVPYAPGKYCLPLCTVQFRRWMLFLAAFVVQFCNGSLFAWSVLNQPIDNFIQGKARDSVPPAKEMAVVTFYITAGVHGCATALFGPFVERHGPRHSLIVASSLFFVGHVVSFVSVYFKSYVGLYIGYGVFCGAGFGIAYIAPVSALLKWFPDLRGTAGGFAVCGVGLGTAFWGRIYPFLIESLGTECFFLVFGLLLCLILLISSCILRTPPPNYVVGGRNVQGVKVTERRTQSVVSKQDDSTEERVSVVLGEVQRNNFFNVFDYQELELGEAEILYHNKIKSLRIRECVFSVDFVLLYLVFVGASVAGTNVMSRVYNIAASVYSHVEDDDLIQMVATMSIANFFGQVLCPLISDKYITLAQLTQRLAAR</sequence>
<feature type="transmembrane region" description="Helical" evidence="1">
    <location>
        <begin position="99"/>
        <end position="119"/>
    </location>
</feature>
<accession>A0A6G0X9P0</accession>
<gene>
    <name evidence="2" type="ORF">Ae201684_006951</name>
</gene>
<evidence type="ECO:0000313" key="3">
    <source>
        <dbReference type="Proteomes" id="UP000481153"/>
    </source>
</evidence>
<comment type="caution">
    <text evidence="2">The sequence shown here is derived from an EMBL/GenBank/DDBJ whole genome shotgun (WGS) entry which is preliminary data.</text>
</comment>
<name>A0A6G0X9P0_9STRA</name>
<keyword evidence="3" id="KW-1185">Reference proteome</keyword>
<organism evidence="2 3">
    <name type="scientific">Aphanomyces euteiches</name>
    <dbReference type="NCBI Taxonomy" id="100861"/>
    <lineage>
        <taxon>Eukaryota</taxon>
        <taxon>Sar</taxon>
        <taxon>Stramenopiles</taxon>
        <taxon>Oomycota</taxon>
        <taxon>Saprolegniomycetes</taxon>
        <taxon>Saprolegniales</taxon>
        <taxon>Verrucalvaceae</taxon>
        <taxon>Aphanomyces</taxon>
    </lineage>
</organism>